<name>A0ABR2VP17_9FUNG</name>
<proteinExistence type="predicted"/>
<comment type="caution">
    <text evidence="2">The sequence shown here is derived from an EMBL/GenBank/DDBJ whole genome shotgun (WGS) entry which is preliminary data.</text>
</comment>
<feature type="compositionally biased region" description="Basic and acidic residues" evidence="1">
    <location>
        <begin position="41"/>
        <end position="51"/>
    </location>
</feature>
<evidence type="ECO:0000256" key="1">
    <source>
        <dbReference type="SAM" id="MobiDB-lite"/>
    </source>
</evidence>
<gene>
    <name evidence="2" type="ORF">K7432_015163</name>
</gene>
<reference evidence="2 3" key="1">
    <citation type="submission" date="2023-04" db="EMBL/GenBank/DDBJ databases">
        <title>Genome of Basidiobolus ranarum AG-B5.</title>
        <authorList>
            <person name="Stajich J.E."/>
            <person name="Carter-House D."/>
            <person name="Gryganskyi A."/>
        </authorList>
    </citation>
    <scope>NUCLEOTIDE SEQUENCE [LARGE SCALE GENOMIC DNA]</scope>
    <source>
        <strain evidence="2 3">AG-B5</strain>
    </source>
</reference>
<feature type="compositionally biased region" description="Low complexity" evidence="1">
    <location>
        <begin position="66"/>
        <end position="83"/>
    </location>
</feature>
<protein>
    <submittedName>
        <fullName evidence="2">Uncharacterized protein</fullName>
    </submittedName>
</protein>
<dbReference type="Proteomes" id="UP001479436">
    <property type="component" value="Unassembled WGS sequence"/>
</dbReference>
<accession>A0ABR2VP17</accession>
<dbReference type="EMBL" id="JASJQH010008827">
    <property type="protein sequence ID" value="KAK9686445.1"/>
    <property type="molecule type" value="Genomic_DNA"/>
</dbReference>
<organism evidence="2 3">
    <name type="scientific">Basidiobolus ranarum</name>
    <dbReference type="NCBI Taxonomy" id="34480"/>
    <lineage>
        <taxon>Eukaryota</taxon>
        <taxon>Fungi</taxon>
        <taxon>Fungi incertae sedis</taxon>
        <taxon>Zoopagomycota</taxon>
        <taxon>Entomophthoromycotina</taxon>
        <taxon>Basidiobolomycetes</taxon>
        <taxon>Basidiobolales</taxon>
        <taxon>Basidiobolaceae</taxon>
        <taxon>Basidiobolus</taxon>
    </lineage>
</organism>
<evidence type="ECO:0000313" key="3">
    <source>
        <dbReference type="Proteomes" id="UP001479436"/>
    </source>
</evidence>
<feature type="compositionally biased region" description="Polar residues" evidence="1">
    <location>
        <begin position="52"/>
        <end position="61"/>
    </location>
</feature>
<evidence type="ECO:0000313" key="2">
    <source>
        <dbReference type="EMBL" id="KAK9686445.1"/>
    </source>
</evidence>
<keyword evidence="3" id="KW-1185">Reference proteome</keyword>
<sequence length="83" mass="8364">MNCIDITINGGTPGGTVTGPKLMVANLPGYPTIPEMDIGEGDGHGLLEKRSITTVGATNDGGNADPKSTSTAKPSSATTNKHL</sequence>
<feature type="region of interest" description="Disordered" evidence="1">
    <location>
        <begin position="35"/>
        <end position="83"/>
    </location>
</feature>